<dbReference type="CDD" id="cd00060">
    <property type="entry name" value="FHA"/>
    <property type="match status" value="1"/>
</dbReference>
<reference evidence="4" key="1">
    <citation type="journal article" date="2013" name="Genome Announc.">
        <title>First genome sequence of a syntrophic acetate-oxidizing bacterium, Tepidanaerobacter acetatoxydans strain Re1.</title>
        <authorList>
            <person name="Manzoor S."/>
            <person name="Bongcam-Rudloff E."/>
            <person name="Schnurer A."/>
            <person name="Muller B."/>
        </authorList>
    </citation>
    <scope>NUCLEOTIDE SEQUENCE [LARGE SCALE GENOMIC DNA]</scope>
    <source>
        <strain evidence="4">Re1</strain>
    </source>
</reference>
<evidence type="ECO:0000256" key="1">
    <source>
        <dbReference type="SAM" id="Phobius"/>
    </source>
</evidence>
<dbReference type="SUPFAM" id="SSF49879">
    <property type="entry name" value="SMAD/FHA domain"/>
    <property type="match status" value="1"/>
</dbReference>
<name>F4LU57_TEPAE</name>
<dbReference type="Pfam" id="PF00498">
    <property type="entry name" value="FHA"/>
    <property type="match status" value="1"/>
</dbReference>
<dbReference type="AlphaFoldDB" id="F4LU57"/>
<evidence type="ECO:0000313" key="3">
    <source>
        <dbReference type="EMBL" id="CDI40368.1"/>
    </source>
</evidence>
<dbReference type="HOGENOM" id="CLU_131367_1_1_9"/>
<keyword evidence="1" id="KW-1133">Transmembrane helix</keyword>
<dbReference type="InterPro" id="IPR050923">
    <property type="entry name" value="Cell_Proc_Reg/RNA_Proc"/>
</dbReference>
<dbReference type="KEGG" id="tae:TepiRe1_0424"/>
<evidence type="ECO:0000313" key="4">
    <source>
        <dbReference type="Proteomes" id="UP000010802"/>
    </source>
</evidence>
<dbReference type="Proteomes" id="UP000010802">
    <property type="component" value="Chromosome"/>
</dbReference>
<dbReference type="KEGG" id="tep:TepRe1_0381"/>
<organism evidence="3 4">
    <name type="scientific">Tepidanaerobacter acetatoxydans (strain DSM 21804 / JCM 16047 / Re1)</name>
    <dbReference type="NCBI Taxonomy" id="1209989"/>
    <lineage>
        <taxon>Bacteria</taxon>
        <taxon>Bacillati</taxon>
        <taxon>Bacillota</taxon>
        <taxon>Clostridia</taxon>
        <taxon>Thermosediminibacterales</taxon>
        <taxon>Tepidanaerobacteraceae</taxon>
        <taxon>Tepidanaerobacter</taxon>
    </lineage>
</organism>
<keyword evidence="1" id="KW-0472">Membrane</keyword>
<dbReference type="PROSITE" id="PS50006">
    <property type="entry name" value="FHA_DOMAIN"/>
    <property type="match status" value="1"/>
</dbReference>
<dbReference type="Gene3D" id="2.60.200.20">
    <property type="match status" value="1"/>
</dbReference>
<dbReference type="PANTHER" id="PTHR23308">
    <property type="entry name" value="NUCLEAR INHIBITOR OF PROTEIN PHOSPHATASE-1"/>
    <property type="match status" value="1"/>
</dbReference>
<evidence type="ECO:0000259" key="2">
    <source>
        <dbReference type="PROSITE" id="PS50006"/>
    </source>
</evidence>
<sequence length="158" mass="18346">MCDLWYNILEVVLVFELLSRVSKYIFIALIYYFLFNFLKIMMADLRREKNYPKETGFILVEENGKKHMLFDINTIGRADDADIIIDDPFISSKHALIAKRGSKLVIQDLNSTNGTFLNGKKIKKPVRLKENDEIRLGTKKFTFLRGETIGTGDRSYLQ</sequence>
<dbReference type="eggNOG" id="COG1716">
    <property type="taxonomic scope" value="Bacteria"/>
</dbReference>
<feature type="domain" description="FHA" evidence="2">
    <location>
        <begin position="73"/>
        <end position="122"/>
    </location>
</feature>
<proteinExistence type="predicted"/>
<dbReference type="STRING" id="1209989.TepRe1_0381"/>
<keyword evidence="4" id="KW-1185">Reference proteome</keyword>
<protein>
    <submittedName>
        <fullName evidence="3">FHA domain containing protein</fullName>
    </submittedName>
</protein>
<accession>F4LU57</accession>
<dbReference type="EMBL" id="HF563609">
    <property type="protein sequence ID" value="CDI40368.1"/>
    <property type="molecule type" value="Genomic_DNA"/>
</dbReference>
<keyword evidence="1" id="KW-0812">Transmembrane</keyword>
<dbReference type="InterPro" id="IPR008984">
    <property type="entry name" value="SMAD_FHA_dom_sf"/>
</dbReference>
<gene>
    <name evidence="3" type="ordered locus">TEPIRE1_0424</name>
</gene>
<feature type="transmembrane region" description="Helical" evidence="1">
    <location>
        <begin position="24"/>
        <end position="43"/>
    </location>
</feature>
<dbReference type="SMART" id="SM00240">
    <property type="entry name" value="FHA"/>
    <property type="match status" value="1"/>
</dbReference>
<dbReference type="InterPro" id="IPR000253">
    <property type="entry name" value="FHA_dom"/>
</dbReference>